<name>A0A6C0AQH7_9ZZZZ</name>
<feature type="transmembrane region" description="Helical" evidence="1">
    <location>
        <begin position="180"/>
        <end position="199"/>
    </location>
</feature>
<sequence>MASLANVDLFGIISDLKIFLYAGFQTLPLTLAGTFLLISLFTGNFAMIFFLIGYLIIVPAITTGINIVAGFAGLAGPVDEACNSILSYPTFDTGSSPRTSSVLFTHWMGMAIFFFSYLIANAIKLYKMPPPKVTNPSEQMKNSISQKTSLRKSQMIVCLLMISLIALLFIVLRVQSGCDGYGGTLVAILVMGTYGWGWFELLSVKNDARLSDIFGIANRLLSPDALVNQPMGCYPQE</sequence>
<evidence type="ECO:0000313" key="2">
    <source>
        <dbReference type="EMBL" id="QHS81575.1"/>
    </source>
</evidence>
<keyword evidence="1" id="KW-0472">Membrane</keyword>
<keyword evidence="1" id="KW-1133">Transmembrane helix</keyword>
<proteinExistence type="predicted"/>
<accession>A0A6C0AQH7</accession>
<feature type="transmembrane region" description="Helical" evidence="1">
    <location>
        <begin position="18"/>
        <end position="41"/>
    </location>
</feature>
<organism evidence="2">
    <name type="scientific">viral metagenome</name>
    <dbReference type="NCBI Taxonomy" id="1070528"/>
    <lineage>
        <taxon>unclassified sequences</taxon>
        <taxon>metagenomes</taxon>
        <taxon>organismal metagenomes</taxon>
    </lineage>
</organism>
<feature type="transmembrane region" description="Helical" evidence="1">
    <location>
        <begin position="155"/>
        <end position="174"/>
    </location>
</feature>
<dbReference type="AlphaFoldDB" id="A0A6C0AQH7"/>
<feature type="transmembrane region" description="Helical" evidence="1">
    <location>
        <begin position="48"/>
        <end position="69"/>
    </location>
</feature>
<keyword evidence="1" id="KW-0812">Transmembrane</keyword>
<feature type="transmembrane region" description="Helical" evidence="1">
    <location>
        <begin position="104"/>
        <end position="123"/>
    </location>
</feature>
<dbReference type="EMBL" id="MN740758">
    <property type="protein sequence ID" value="QHS81575.1"/>
    <property type="molecule type" value="Genomic_DNA"/>
</dbReference>
<protein>
    <submittedName>
        <fullName evidence="2">Uncharacterized protein</fullName>
    </submittedName>
</protein>
<reference evidence="2" key="1">
    <citation type="journal article" date="2020" name="Nature">
        <title>Giant virus diversity and host interactions through global metagenomics.</title>
        <authorList>
            <person name="Schulz F."/>
            <person name="Roux S."/>
            <person name="Paez-Espino D."/>
            <person name="Jungbluth S."/>
            <person name="Walsh D.A."/>
            <person name="Denef V.J."/>
            <person name="McMahon K.D."/>
            <person name="Konstantinidis K.T."/>
            <person name="Eloe-Fadrosh E.A."/>
            <person name="Kyrpides N.C."/>
            <person name="Woyke T."/>
        </authorList>
    </citation>
    <scope>NUCLEOTIDE SEQUENCE</scope>
    <source>
        <strain evidence="2">GVMAG-S-1101164-72</strain>
    </source>
</reference>
<evidence type="ECO:0000256" key="1">
    <source>
        <dbReference type="SAM" id="Phobius"/>
    </source>
</evidence>